<feature type="chain" id="PRO_5017210666" evidence="1">
    <location>
        <begin position="21"/>
        <end position="331"/>
    </location>
</feature>
<keyword evidence="3" id="KW-0378">Hydrolase</keyword>
<dbReference type="PANTHER" id="PTHR21666:SF287">
    <property type="entry name" value="CYTOPLASMIC MEMBRANE PROTEIN"/>
    <property type="match status" value="1"/>
</dbReference>
<dbReference type="EC" id="3.4.24.-" evidence="3"/>
<proteinExistence type="predicted"/>
<evidence type="ECO:0000313" key="4">
    <source>
        <dbReference type="Proteomes" id="UP000265715"/>
    </source>
</evidence>
<protein>
    <submittedName>
        <fullName evidence="3">Murein DD-endopeptidase MepM</fullName>
        <ecNumber evidence="3">3.4.24.-</ecNumber>
    </submittedName>
</protein>
<evidence type="ECO:0000256" key="1">
    <source>
        <dbReference type="SAM" id="SignalP"/>
    </source>
</evidence>
<comment type="caution">
    <text evidence="3">The sequence shown here is derived from an EMBL/GenBank/DDBJ whole genome shotgun (WGS) entry which is preliminary data.</text>
</comment>
<dbReference type="PANTHER" id="PTHR21666">
    <property type="entry name" value="PEPTIDASE-RELATED"/>
    <property type="match status" value="1"/>
</dbReference>
<dbReference type="InterPro" id="IPR011055">
    <property type="entry name" value="Dup_hybrid_motif"/>
</dbReference>
<evidence type="ECO:0000259" key="2">
    <source>
        <dbReference type="PROSITE" id="PS51782"/>
    </source>
</evidence>
<dbReference type="InterPro" id="IPR050570">
    <property type="entry name" value="Cell_wall_metabolism_enzyme"/>
</dbReference>
<dbReference type="AlphaFoldDB" id="A0A399DQI4"/>
<feature type="signal peptide" evidence="1">
    <location>
        <begin position="1"/>
        <end position="20"/>
    </location>
</feature>
<dbReference type="SUPFAM" id="SSF51261">
    <property type="entry name" value="Duplicated hybrid motif"/>
    <property type="match status" value="1"/>
</dbReference>
<dbReference type="InterPro" id="IPR036779">
    <property type="entry name" value="LysM_dom_sf"/>
</dbReference>
<dbReference type="SMART" id="SM00257">
    <property type="entry name" value="LysM"/>
    <property type="match status" value="1"/>
</dbReference>
<evidence type="ECO:0000313" key="3">
    <source>
        <dbReference type="EMBL" id="RIH74326.1"/>
    </source>
</evidence>
<dbReference type="InterPro" id="IPR018392">
    <property type="entry name" value="LysM"/>
</dbReference>
<sequence length="331" mass="35534">MDPMKRSWMALTLALGLVLAQSTYTVQPGDTLYSIAKRFGTTVEALQVLNGLEDPTKIAVGQVLKVEGQPPAPAVQRLNAPFGALELPREVSQGQTFRLRVRSGAQVTVRFLNQRYAVQGESLLIAVPRLHPEGTYAIAFDAAGSSYSARLPVRAVEKGRQALTLSPDTAALLQPDKIAAELARLTDLCKSGPAEQLWQSTWKKPVDSNRITTIFGIRRSYNGGPYRSYHEGLDYGAPTGTPVFAPAPGVVALAEALFVRGNAVVLQHGLGVCSGYWHLSRIAVKPGQQVKAGDLIGYVGSTGLSTGPHLHFEVRVHGVPTDPAAWLVRAP</sequence>
<keyword evidence="4" id="KW-1185">Reference proteome</keyword>
<name>A0A399DQI4_9DEIN</name>
<dbReference type="Pfam" id="PF01551">
    <property type="entry name" value="Peptidase_M23"/>
    <property type="match status" value="1"/>
</dbReference>
<accession>A0A399DQI4</accession>
<organism evidence="3 4">
    <name type="scientific">Calidithermus terrae</name>
    <dbReference type="NCBI Taxonomy" id="1408545"/>
    <lineage>
        <taxon>Bacteria</taxon>
        <taxon>Thermotogati</taxon>
        <taxon>Deinococcota</taxon>
        <taxon>Deinococci</taxon>
        <taxon>Thermales</taxon>
        <taxon>Thermaceae</taxon>
        <taxon>Calidithermus</taxon>
    </lineage>
</organism>
<dbReference type="CDD" id="cd12797">
    <property type="entry name" value="M23_peptidase"/>
    <property type="match status" value="1"/>
</dbReference>
<feature type="domain" description="LysM" evidence="2">
    <location>
        <begin position="22"/>
        <end position="66"/>
    </location>
</feature>
<dbReference type="Gene3D" id="3.10.350.10">
    <property type="entry name" value="LysM domain"/>
    <property type="match status" value="1"/>
</dbReference>
<dbReference type="PROSITE" id="PS51782">
    <property type="entry name" value="LYSM"/>
    <property type="match status" value="1"/>
</dbReference>
<gene>
    <name evidence="3" type="primary">mepM_5</name>
    <name evidence="3" type="ORF">Mterra_04089</name>
</gene>
<dbReference type="Gene3D" id="2.70.70.10">
    <property type="entry name" value="Glucose Permease (Domain IIA)"/>
    <property type="match status" value="1"/>
</dbReference>
<dbReference type="SUPFAM" id="SSF54106">
    <property type="entry name" value="LysM domain"/>
    <property type="match status" value="1"/>
</dbReference>
<dbReference type="GO" id="GO:0004222">
    <property type="term" value="F:metalloendopeptidase activity"/>
    <property type="evidence" value="ECO:0007669"/>
    <property type="project" value="TreeGrafter"/>
</dbReference>
<keyword evidence="1" id="KW-0732">Signal</keyword>
<dbReference type="InterPro" id="IPR016047">
    <property type="entry name" value="M23ase_b-sheet_dom"/>
</dbReference>
<dbReference type="Proteomes" id="UP000265715">
    <property type="component" value="Unassembled WGS sequence"/>
</dbReference>
<reference evidence="3 4" key="1">
    <citation type="submission" date="2018-08" db="EMBL/GenBank/DDBJ databases">
        <title>Meiothermus terrae DSM 26712 genome sequencing project.</title>
        <authorList>
            <person name="Da Costa M.S."/>
            <person name="Albuquerque L."/>
            <person name="Raposo P."/>
            <person name="Froufe H.J.C."/>
            <person name="Barroso C.S."/>
            <person name="Egas C."/>
        </authorList>
    </citation>
    <scope>NUCLEOTIDE SEQUENCE [LARGE SCALE GENOMIC DNA]</scope>
    <source>
        <strain evidence="3 4">DSM 26712</strain>
    </source>
</reference>
<dbReference type="EMBL" id="QXDL01000423">
    <property type="protein sequence ID" value="RIH74326.1"/>
    <property type="molecule type" value="Genomic_DNA"/>
</dbReference>
<dbReference type="CDD" id="cd00118">
    <property type="entry name" value="LysM"/>
    <property type="match status" value="1"/>
</dbReference>
<dbReference type="Pfam" id="PF01476">
    <property type="entry name" value="LysM"/>
    <property type="match status" value="1"/>
</dbReference>